<keyword evidence="5" id="KW-0132">Cell division</keyword>
<dbReference type="STRING" id="1410606.T478_1029"/>
<dbReference type="EMBL" id="CP007026">
    <property type="protein sequence ID" value="AJA91858.1"/>
    <property type="molecule type" value="Genomic_DNA"/>
</dbReference>
<protein>
    <submittedName>
        <fullName evidence="5">Cell division protein FtsZ</fullName>
    </submittedName>
    <submittedName>
        <fullName evidence="4">Tubulin/FtsZ family, GTPase domain protein</fullName>
    </submittedName>
</protein>
<dbReference type="Proteomes" id="UP000030944">
    <property type="component" value="Chromosome"/>
</dbReference>
<dbReference type="GO" id="GO:0005525">
    <property type="term" value="F:GTP binding"/>
    <property type="evidence" value="ECO:0007669"/>
    <property type="project" value="UniProtKB-KW"/>
</dbReference>
<dbReference type="GO" id="GO:0005737">
    <property type="term" value="C:cytoplasm"/>
    <property type="evidence" value="ECO:0007669"/>
    <property type="project" value="TreeGrafter"/>
</dbReference>
<dbReference type="HOGENOM" id="CLU_859474_0_0_2"/>
<dbReference type="AlphaFoldDB" id="A0A0A7UZ05"/>
<evidence type="ECO:0000313" key="5">
    <source>
        <dbReference type="EMBL" id="PTL88242.1"/>
    </source>
</evidence>
<dbReference type="EMBL" id="LXWN01000001">
    <property type="protein sequence ID" value="PTL88242.1"/>
    <property type="molecule type" value="Genomic_DNA"/>
</dbReference>
<dbReference type="RefSeq" id="WP_048105632.1">
    <property type="nucleotide sequence ID" value="NZ_CP007026.1"/>
</dbReference>
<evidence type="ECO:0000256" key="1">
    <source>
        <dbReference type="ARBA" id="ARBA00022741"/>
    </source>
</evidence>
<evidence type="ECO:0000313" key="4">
    <source>
        <dbReference type="EMBL" id="AJA91858.1"/>
    </source>
</evidence>
<reference evidence="5" key="2">
    <citation type="submission" date="2016-05" db="EMBL/GenBank/DDBJ databases">
        <authorList>
            <person name="Lavstsen T."/>
            <person name="Jespersen J.S."/>
        </authorList>
    </citation>
    <scope>NUCLEOTIDE SEQUENCE [LARGE SCALE GENOMIC DNA]</scope>
    <source>
        <strain evidence="5">U25</strain>
    </source>
</reference>
<sequence>MTFEIKEPVLVVGLGGAGIKLASEMRDVLDADLLKISQDKKDVSEHNSIHISTKSIINPSVQLIRGCAMEQSEKIEEHMSTYETVIIMANLAGKSGAALAPVVSSICKEQNKNVLSFAIMPFKFEKNRIFQSGISLKRLRMNSDSTIIIDNDAILDSNPDFTAEKCYDVTNNAIKCLATSIKSSSLTDDTNIMSTSRSTENIEESVKDSIKMLYEDAPPNSIKRSMLYVYGADKIPVGVINSISNILGGIFDEENSQVDMSTSGNTNVVLLSAIAGETRFDKYDPLGVISKDKTLDWDEPETSFNCELDLPQIE</sequence>
<reference evidence="4 6" key="1">
    <citation type="journal article" date="2015" name="Proc. Natl. Acad. Sci. U.S.A.">
        <title>Genomic and proteomic characterization of "Candidatus Nitrosopelagicus brevis": An ammonia-oxidizing archaeon from the open ocean.</title>
        <authorList>
            <person name="Santoro A.E."/>
            <person name="Dupont C.L."/>
            <person name="Richter R.A."/>
            <person name="Craig M.T."/>
            <person name="Carini P."/>
            <person name="McIlvin M.R."/>
            <person name="Yang Y."/>
            <person name="Orsi W.D."/>
            <person name="Moran D.M."/>
            <person name="Saito M.A."/>
        </authorList>
    </citation>
    <scope>NUCLEOTIDE SEQUENCE [LARGE SCALE GENOMIC DNA]</scope>
    <source>
        <strain evidence="4">CN25</strain>
        <strain evidence="6">V2</strain>
    </source>
</reference>
<dbReference type="GO" id="GO:0051301">
    <property type="term" value="P:cell division"/>
    <property type="evidence" value="ECO:0007669"/>
    <property type="project" value="UniProtKB-KW"/>
</dbReference>
<gene>
    <name evidence="5" type="ORF">A7X95_02985</name>
    <name evidence="4" type="ORF">T478_1029</name>
</gene>
<dbReference type="InterPro" id="IPR036525">
    <property type="entry name" value="Tubulin/FtsZ_GTPase_sf"/>
</dbReference>
<dbReference type="SUPFAM" id="SSF52490">
    <property type="entry name" value="Tubulin nucleotide-binding domain-like"/>
    <property type="match status" value="1"/>
</dbReference>
<evidence type="ECO:0000313" key="7">
    <source>
        <dbReference type="Proteomes" id="UP000241022"/>
    </source>
</evidence>
<dbReference type="KEGG" id="nbv:T478_1029"/>
<evidence type="ECO:0000259" key="3">
    <source>
        <dbReference type="SMART" id="SM00864"/>
    </source>
</evidence>
<dbReference type="PANTHER" id="PTHR30314">
    <property type="entry name" value="CELL DIVISION PROTEIN FTSZ-RELATED"/>
    <property type="match status" value="1"/>
</dbReference>
<dbReference type="GO" id="GO:0032153">
    <property type="term" value="C:cell division site"/>
    <property type="evidence" value="ECO:0007669"/>
    <property type="project" value="TreeGrafter"/>
</dbReference>
<dbReference type="OrthoDB" id="10400at2157"/>
<proteinExistence type="predicted"/>
<name>A0A0A7UZ05_9ARCH</name>
<reference evidence="5 7" key="3">
    <citation type="submission" date="2018-04" db="EMBL/GenBank/DDBJ databases">
        <title>Transcriptomics of ammonia oxidizing archaea.</title>
        <authorList>
            <person name="Carini P."/>
        </authorList>
    </citation>
    <scope>NUCLEOTIDE SEQUENCE [LARGE SCALE GENOMIC DNA]</scope>
    <source>
        <strain evidence="5 7">U25</strain>
    </source>
</reference>
<dbReference type="GeneID" id="24816912"/>
<dbReference type="GO" id="GO:0003924">
    <property type="term" value="F:GTPase activity"/>
    <property type="evidence" value="ECO:0007669"/>
    <property type="project" value="InterPro"/>
</dbReference>
<organism evidence="4 6">
    <name type="scientific">Candidatus Nitrosopelagicus brevis</name>
    <dbReference type="NCBI Taxonomy" id="1410606"/>
    <lineage>
        <taxon>Archaea</taxon>
        <taxon>Nitrososphaerota</taxon>
    </lineage>
</organism>
<dbReference type="SMART" id="SM00864">
    <property type="entry name" value="Tubulin"/>
    <property type="match status" value="1"/>
</dbReference>
<dbReference type="PANTHER" id="PTHR30314:SF3">
    <property type="entry name" value="MITOCHONDRIAL DIVISION PROTEIN FSZA"/>
    <property type="match status" value="1"/>
</dbReference>
<keyword evidence="2" id="KW-0342">GTP-binding</keyword>
<keyword evidence="5" id="KW-0131">Cell cycle</keyword>
<feature type="domain" description="Tubulin/FtsZ GTPase" evidence="3">
    <location>
        <begin position="8"/>
        <end position="185"/>
    </location>
</feature>
<keyword evidence="7" id="KW-1185">Reference proteome</keyword>
<evidence type="ECO:0000313" key="6">
    <source>
        <dbReference type="Proteomes" id="UP000030944"/>
    </source>
</evidence>
<accession>A0A0A7UZ05</accession>
<dbReference type="Gene3D" id="3.40.50.1440">
    <property type="entry name" value="Tubulin/FtsZ, GTPase domain"/>
    <property type="match status" value="1"/>
</dbReference>
<dbReference type="InterPro" id="IPR003008">
    <property type="entry name" value="Tubulin_FtsZ_GTPase"/>
</dbReference>
<dbReference type="InterPro" id="IPR045061">
    <property type="entry name" value="FtsZ/CetZ"/>
</dbReference>
<dbReference type="Proteomes" id="UP000241022">
    <property type="component" value="Unassembled WGS sequence"/>
</dbReference>
<evidence type="ECO:0000256" key="2">
    <source>
        <dbReference type="ARBA" id="ARBA00023134"/>
    </source>
</evidence>
<dbReference type="Pfam" id="PF00091">
    <property type="entry name" value="Tubulin"/>
    <property type="match status" value="1"/>
</dbReference>
<keyword evidence="1" id="KW-0547">Nucleotide-binding</keyword>